<evidence type="ECO:0000259" key="6">
    <source>
        <dbReference type="Pfam" id="PF04563"/>
    </source>
</evidence>
<evidence type="ECO:0000256" key="5">
    <source>
        <dbReference type="ARBA" id="ARBA00023163"/>
    </source>
</evidence>
<protein>
    <recommendedName>
        <fullName evidence="1">DNA-directed RNA polymerase</fullName>
        <ecNumber evidence="1">2.7.7.6</ecNumber>
    </recommendedName>
</protein>
<accession>T1B3D4</accession>
<dbReference type="SUPFAM" id="SSF64484">
    <property type="entry name" value="beta and beta-prime subunits of DNA dependent RNA-polymerase"/>
    <property type="match status" value="1"/>
</dbReference>
<organism evidence="7">
    <name type="scientific">mine drainage metagenome</name>
    <dbReference type="NCBI Taxonomy" id="410659"/>
    <lineage>
        <taxon>unclassified sequences</taxon>
        <taxon>metagenomes</taxon>
        <taxon>ecological metagenomes</taxon>
    </lineage>
</organism>
<evidence type="ECO:0000313" key="7">
    <source>
        <dbReference type="EMBL" id="EQD67381.1"/>
    </source>
</evidence>
<keyword evidence="4 7" id="KW-0548">Nucleotidyltransferase</keyword>
<keyword evidence="3 7" id="KW-0808">Transferase</keyword>
<dbReference type="EC" id="2.7.7.6" evidence="1"/>
<keyword evidence="2" id="KW-0240">DNA-directed RNA polymerase</keyword>
<dbReference type="Gene3D" id="3.90.1100.10">
    <property type="match status" value="1"/>
</dbReference>
<dbReference type="GO" id="GO:0003677">
    <property type="term" value="F:DNA binding"/>
    <property type="evidence" value="ECO:0007669"/>
    <property type="project" value="InterPro"/>
</dbReference>
<evidence type="ECO:0000256" key="1">
    <source>
        <dbReference type="ARBA" id="ARBA00012418"/>
    </source>
</evidence>
<proteinExistence type="predicted"/>
<dbReference type="GO" id="GO:0000428">
    <property type="term" value="C:DNA-directed RNA polymerase complex"/>
    <property type="evidence" value="ECO:0007669"/>
    <property type="project" value="UniProtKB-KW"/>
</dbReference>
<evidence type="ECO:0000256" key="2">
    <source>
        <dbReference type="ARBA" id="ARBA00022478"/>
    </source>
</evidence>
<gene>
    <name evidence="7" type="ORF">B2A_00780</name>
</gene>
<reference evidence="7" key="1">
    <citation type="submission" date="2013-08" db="EMBL/GenBank/DDBJ databases">
        <authorList>
            <person name="Mendez C."/>
            <person name="Richter M."/>
            <person name="Ferrer M."/>
            <person name="Sanchez J."/>
        </authorList>
    </citation>
    <scope>NUCLEOTIDE SEQUENCE</scope>
</reference>
<dbReference type="EMBL" id="AUZZ01000601">
    <property type="protein sequence ID" value="EQD67381.1"/>
    <property type="molecule type" value="Genomic_DNA"/>
</dbReference>
<feature type="domain" description="RNA polymerase beta subunit protrusion" evidence="6">
    <location>
        <begin position="14"/>
        <end position="152"/>
    </location>
</feature>
<dbReference type="AlphaFoldDB" id="T1B3D4"/>
<name>T1B3D4_9ZZZZ</name>
<keyword evidence="5" id="KW-0804">Transcription</keyword>
<sequence>MREVVDAFFRERSIVNHHLASFNDFLPTNDNPNSRMQRIVDESRVSEDSLDRGIIRLDVQKTKSTIMVRVGRRRDGRSNQIGSTAEPTILIGQPFVKEPVGSKPTLTPMEARLRNLTYQAPIFLNVTVVENGVERAPERVHIGDLPIMVKSRPAT</sequence>
<dbReference type="GO" id="GO:0003899">
    <property type="term" value="F:DNA-directed RNA polymerase activity"/>
    <property type="evidence" value="ECO:0007669"/>
    <property type="project" value="UniProtKB-EC"/>
</dbReference>
<dbReference type="Pfam" id="PF04563">
    <property type="entry name" value="RNA_pol_Rpb2_1"/>
    <property type="match status" value="1"/>
</dbReference>
<evidence type="ECO:0000256" key="4">
    <source>
        <dbReference type="ARBA" id="ARBA00022695"/>
    </source>
</evidence>
<reference evidence="7" key="2">
    <citation type="journal article" date="2014" name="ISME J.">
        <title>Microbial stratification in low pH oxic and suboxic macroscopic growths along an acid mine drainage.</title>
        <authorList>
            <person name="Mendez-Garcia C."/>
            <person name="Mesa V."/>
            <person name="Sprenger R.R."/>
            <person name="Richter M."/>
            <person name="Diez M.S."/>
            <person name="Solano J."/>
            <person name="Bargiela R."/>
            <person name="Golyshina O.V."/>
            <person name="Manteca A."/>
            <person name="Ramos J.L."/>
            <person name="Gallego J.R."/>
            <person name="Llorente I."/>
            <person name="Martins Dos Santos V.A."/>
            <person name="Jensen O.N."/>
            <person name="Pelaez A.I."/>
            <person name="Sanchez J."/>
            <person name="Ferrer M."/>
        </authorList>
    </citation>
    <scope>NUCLEOTIDE SEQUENCE</scope>
</reference>
<dbReference type="GO" id="GO:0006351">
    <property type="term" value="P:DNA-templated transcription"/>
    <property type="evidence" value="ECO:0007669"/>
    <property type="project" value="InterPro"/>
</dbReference>
<dbReference type="InterPro" id="IPR007644">
    <property type="entry name" value="RNA_pol_bsu_protrusion"/>
</dbReference>
<comment type="caution">
    <text evidence="7">The sequence shown here is derived from an EMBL/GenBank/DDBJ whole genome shotgun (WGS) entry which is preliminary data.</text>
</comment>
<evidence type="ECO:0000256" key="3">
    <source>
        <dbReference type="ARBA" id="ARBA00022679"/>
    </source>
</evidence>